<dbReference type="InterPro" id="IPR019410">
    <property type="entry name" value="Methyltransf_16"/>
</dbReference>
<dbReference type="EMBL" id="JABMIG020000419">
    <property type="protein sequence ID" value="KAL3778774.1"/>
    <property type="molecule type" value="Genomic_DNA"/>
</dbReference>
<keyword evidence="1" id="KW-0611">Plant defense</keyword>
<feature type="compositionally biased region" description="Polar residues" evidence="3">
    <location>
        <begin position="787"/>
        <end position="799"/>
    </location>
</feature>
<feature type="compositionally biased region" description="Basic and acidic residues" evidence="3">
    <location>
        <begin position="1996"/>
        <end position="2016"/>
    </location>
</feature>
<name>A0ABD3NSN3_9STRA</name>
<feature type="compositionally biased region" description="Polar residues" evidence="3">
    <location>
        <begin position="2018"/>
        <end position="2033"/>
    </location>
</feature>
<dbReference type="SUPFAM" id="SSF53955">
    <property type="entry name" value="Lysozyme-like"/>
    <property type="match status" value="2"/>
</dbReference>
<dbReference type="SMART" id="SM00270">
    <property type="entry name" value="ChtBD1"/>
    <property type="match status" value="2"/>
</dbReference>
<feature type="compositionally biased region" description="Low complexity" evidence="3">
    <location>
        <begin position="1485"/>
        <end position="1514"/>
    </location>
</feature>
<evidence type="ECO:0000313" key="5">
    <source>
        <dbReference type="EMBL" id="KAL3778774.1"/>
    </source>
</evidence>
<dbReference type="CDD" id="cd00325">
    <property type="entry name" value="chitinase_GH19"/>
    <property type="match status" value="2"/>
</dbReference>
<reference evidence="5 6" key="1">
    <citation type="journal article" date="2020" name="G3 (Bethesda)">
        <title>Improved Reference Genome for Cyclotella cryptica CCMP332, a Model for Cell Wall Morphogenesis, Salinity Adaptation, and Lipid Production in Diatoms (Bacillariophyta).</title>
        <authorList>
            <person name="Roberts W.R."/>
            <person name="Downey K.M."/>
            <person name="Ruck E.C."/>
            <person name="Traller J.C."/>
            <person name="Alverson A.J."/>
        </authorList>
    </citation>
    <scope>NUCLEOTIDE SEQUENCE [LARGE SCALE GENOMIC DNA]</scope>
    <source>
        <strain evidence="5 6">CCMP332</strain>
    </source>
</reference>
<evidence type="ECO:0000259" key="4">
    <source>
        <dbReference type="SMART" id="SM00270"/>
    </source>
</evidence>
<dbReference type="InterPro" id="IPR001002">
    <property type="entry name" value="Chitin-bd_1"/>
</dbReference>
<proteinExistence type="predicted"/>
<dbReference type="InterPro" id="IPR023346">
    <property type="entry name" value="Lysozyme-like_dom_sf"/>
</dbReference>
<feature type="domain" description="Chitin-binding type-1" evidence="4">
    <location>
        <begin position="1880"/>
        <end position="1917"/>
    </location>
</feature>
<dbReference type="GO" id="GO:0051707">
    <property type="term" value="P:response to other organism"/>
    <property type="evidence" value="ECO:0007669"/>
    <property type="project" value="UniProtKB-ARBA"/>
</dbReference>
<dbReference type="Proteomes" id="UP001516023">
    <property type="component" value="Unassembled WGS sequence"/>
</dbReference>
<dbReference type="SUPFAM" id="SSF53335">
    <property type="entry name" value="S-adenosyl-L-methionine-dependent methyltransferases"/>
    <property type="match status" value="1"/>
</dbReference>
<dbReference type="SUPFAM" id="SSF49478">
    <property type="entry name" value="Cna protein B-type domain"/>
    <property type="match status" value="1"/>
</dbReference>
<feature type="region of interest" description="Disordered" evidence="3">
    <location>
        <begin position="1996"/>
        <end position="2033"/>
    </location>
</feature>
<dbReference type="GO" id="GO:0006952">
    <property type="term" value="P:defense response"/>
    <property type="evidence" value="ECO:0007669"/>
    <property type="project" value="UniProtKB-KW"/>
</dbReference>
<dbReference type="Pfam" id="PF00182">
    <property type="entry name" value="Glyco_hydro_19"/>
    <property type="match status" value="2"/>
</dbReference>
<feature type="region of interest" description="Disordered" evidence="3">
    <location>
        <begin position="89"/>
        <end position="116"/>
    </location>
</feature>
<feature type="compositionally biased region" description="Polar residues" evidence="3">
    <location>
        <begin position="821"/>
        <end position="840"/>
    </location>
</feature>
<dbReference type="InterPro" id="IPR029063">
    <property type="entry name" value="SAM-dependent_MTases_sf"/>
</dbReference>
<evidence type="ECO:0000313" key="6">
    <source>
        <dbReference type="Proteomes" id="UP001516023"/>
    </source>
</evidence>
<dbReference type="Gene3D" id="1.10.530.10">
    <property type="match status" value="2"/>
</dbReference>
<protein>
    <recommendedName>
        <fullName evidence="4">Chitin-binding type-1 domain-containing protein</fullName>
    </recommendedName>
</protein>
<feature type="region of interest" description="Disordered" evidence="3">
    <location>
        <begin position="780"/>
        <end position="842"/>
    </location>
</feature>
<evidence type="ECO:0000256" key="2">
    <source>
        <dbReference type="ARBA" id="ARBA00023157"/>
    </source>
</evidence>
<dbReference type="Gene3D" id="3.30.20.10">
    <property type="entry name" value="Endochitinase, domain 2"/>
    <property type="match status" value="1"/>
</dbReference>
<comment type="caution">
    <text evidence="5">The sequence shown here is derived from an EMBL/GenBank/DDBJ whole genome shotgun (WGS) entry which is preliminary data.</text>
</comment>
<evidence type="ECO:0000256" key="3">
    <source>
        <dbReference type="SAM" id="MobiDB-lite"/>
    </source>
</evidence>
<feature type="domain" description="Chitin-binding type-1" evidence="4">
    <location>
        <begin position="1815"/>
        <end position="1852"/>
    </location>
</feature>
<dbReference type="Gene3D" id="3.40.50.150">
    <property type="entry name" value="Vaccinia Virus protein VP39"/>
    <property type="match status" value="1"/>
</dbReference>
<feature type="region of interest" description="Disordered" evidence="3">
    <location>
        <begin position="23"/>
        <end position="56"/>
    </location>
</feature>
<dbReference type="PANTHER" id="PTHR22595">
    <property type="entry name" value="CHITINASE-RELATED"/>
    <property type="match status" value="1"/>
</dbReference>
<feature type="region of interest" description="Disordered" evidence="3">
    <location>
        <begin position="1345"/>
        <end position="1409"/>
    </location>
</feature>
<dbReference type="InterPro" id="IPR000726">
    <property type="entry name" value="Glyco_hydro_19_cat"/>
</dbReference>
<sequence>MSTSEGNESTIKEVPWTDDVIRWQGGLNGEKSGNIVDDQELPRPSSKCTDDDDTIEEDGCMFDPFKDPDPTELQTFRFRLPCSSSHDTEALASARNGTTNNSNNNNNNNDDQSTSSTEIMEVVIRGYKTNADEVWKSTGLTLWKASHYLCQYQVEHAHTLFRGKRVLELGAGLGLNGILAWKIMCAQSLVAPDGTPDENATLDNCVCITDGDSDALVHLRQNIQRNRTENSNDHVRVSCHQLLWGASTSLSFLQHIAHNRKYHVILASDIIYAPSIIAPLWETIQTLLDRQALISNDERILGRHLSAQRNIERNYQMRSTPSYPAAIAIALTASAMGRRVSALSSEASDETYPHDSFLRGENTRQLRSRTVEEHRTLEWTQPSYTCSPENCPTSSHLCLANPNHPQRTTDDTCSPCQNGQTYWPCDVAGICYCWDTSNGDKKIPPAPSTKSVEDGGGLENNSLGNYEWQVSPIDPCDLLTEEVFKTLAPQAVAPYTYAGFCEAVRHYNADHPSEGVFNMGTERNQRMELAAFFGHALHESDEFKAGREYLMCADQIIKGGEMYCKPCDVSAFDWDTMKCSASLASEGRAFNSYCQSNLLPPDGCQCDDVYEEKDPELAGYVKADLVYFGRGSLQLSWNYNYIRASVALTGAPETFCQRPDLVATKEDYAWGVGIFYWMENIKNDKSCHQSVLLNSEFGETLDNINGGLECPADDAGWHSQAVQLRLNRYCRASTALGLDRLLALDGCMDMDKKMEQCLEEGNCVDCKAFVGKIGLLEGGSNESEGNVTSTLEDSSTSITPEVAIEDQPETPKQQDIPKGHSLQQPLVQTGKPSGTPTSKPSHAPTKLYIPKGPCSGDPCFIPPEITNDPNNTLQFCRNSDGICGAGPTYCNAASIWTTFCHDCDVDSPYGCPTFGCSDCRGESQLCVGNLNGFNPISDDDCAPCAQGQSFWPCDIQSAEGCWCYDSALPRVEPAAPSGLELEDESGISSSLSIGRGVCGVMIDESLFNALAPNAVAPFTYQGFCESIDYYNAHHAEKVFRMGSYQDRLSELAAFLGIASHETNNFVAPREYLACGDNTEVDGVLYCKPCAASDYNYDTHTCSVSMLAGDQSYMNFCQPYTTPPDGCSCEYVKQVETTGILEGHMRANDIFFGRGSIQLSHNFNYIRASATMTGSDETFCTQPEMLASIETYSWGVGLYLWMDRMSKEGLTCHVSVLKDGDFGGALNIINGGSECPVKEDDVFYSEAVKNRLDHYCNVAQVLGVPELLGLSGCEGLEGVFTTCLSDGSCPRCKYWDPANIRTVSPTLSRTKNPETSDLLGSTSSTVLATMPSNQNLTHQQHLVENSHLEESEHETTAQVTADRPPRTPRPTVRPTTRPSRRPTRKPITRNQSDSPTLNSSHPPSKAPDDFLTQSLKETEKVPKGASANEFAFFSLTSYDSSDGEPTKQTQADSFAVISHSKHNAGVLSTDCTQSPTLSRVATFSPVTETSTPAATESSSSTAVASETSSAVGAETPSPVVETFSPVAAPDEIIINPHSKESNSEALSMDHTNSSTPSPVASTISLVSKTLSPVPADSSSSVPDTFSPVAGSGEMTNWALTRLDDESNNRVTESPTEAPINNVVNVQDIIFRPPSKPKEVPLLENTGLPTVETTPTSSPSLSIHSLGTIVEMNNSGDEPTGYISGRVSLVNEDGNRLGLRGILIDLFLCNSTEWIEGTRTASAGDYIFDELTDGNYYIVVTAGNSYSFIDNSDDNHVGSDGKGGCMELSPSEKSQTFNVGLVKSAISSPQVVPEAASDNDLDSNISVMEPAEEFTANCQGQPCSDGDGTWCRSKYSFCGKGDEYCNEFSQWTPECGTATPTEKPSFPPSTGQPTFVYDLQTQCSGEPCTEGDGTWCRSEMGFCGGGALYCNANSNWIPECVATIPTKSLSQVNTEFETDPTIIRSQEPSDVPSQGPAIDSLVFSSFALPTLTKITPEEAASSATSHHIVTATGHERTSYKSDRVVSMEPDTGRKKEDASTDSNSMNLHESSTTDSSWDNQWYLSTMTRSMGFRSNACYKVLSLAIFFAILSIS</sequence>
<dbReference type="Gene3D" id="2.60.40.10">
    <property type="entry name" value="Immunoglobulins"/>
    <property type="match status" value="1"/>
</dbReference>
<organism evidence="5 6">
    <name type="scientific">Cyclotella cryptica</name>
    <dbReference type="NCBI Taxonomy" id="29204"/>
    <lineage>
        <taxon>Eukaryota</taxon>
        <taxon>Sar</taxon>
        <taxon>Stramenopiles</taxon>
        <taxon>Ochrophyta</taxon>
        <taxon>Bacillariophyta</taxon>
        <taxon>Coscinodiscophyceae</taxon>
        <taxon>Thalassiosirophycidae</taxon>
        <taxon>Stephanodiscales</taxon>
        <taxon>Stephanodiscaceae</taxon>
        <taxon>Cyclotella</taxon>
    </lineage>
</organism>
<feature type="compositionally biased region" description="Basic and acidic residues" evidence="3">
    <location>
        <begin position="1345"/>
        <end position="1354"/>
    </location>
</feature>
<feature type="compositionally biased region" description="Polar residues" evidence="3">
    <location>
        <begin position="1389"/>
        <end position="1401"/>
    </location>
</feature>
<feature type="compositionally biased region" description="Low complexity" evidence="3">
    <location>
        <begin position="96"/>
        <end position="116"/>
    </location>
</feature>
<feature type="region of interest" description="Disordered" evidence="3">
    <location>
        <begin position="1485"/>
        <end position="1516"/>
    </location>
</feature>
<gene>
    <name evidence="5" type="ORF">HJC23_002680</name>
</gene>
<evidence type="ECO:0000256" key="1">
    <source>
        <dbReference type="ARBA" id="ARBA00022821"/>
    </source>
</evidence>
<keyword evidence="2" id="KW-1015">Disulfide bond</keyword>
<keyword evidence="6" id="KW-1185">Reference proteome</keyword>
<feature type="compositionally biased region" description="Basic residues" evidence="3">
    <location>
        <begin position="1377"/>
        <end position="1386"/>
    </location>
</feature>
<accession>A0ABD3NSN3</accession>
<dbReference type="PANTHER" id="PTHR22595:SF79">
    <property type="entry name" value="CHITINASE 12"/>
    <property type="match status" value="1"/>
</dbReference>
<dbReference type="InterPro" id="IPR013783">
    <property type="entry name" value="Ig-like_fold"/>
</dbReference>
<dbReference type="Pfam" id="PF10294">
    <property type="entry name" value="Methyltransf_16"/>
    <property type="match status" value="1"/>
</dbReference>